<dbReference type="GO" id="GO:0016788">
    <property type="term" value="F:hydrolase activity, acting on ester bonds"/>
    <property type="evidence" value="ECO:0007669"/>
    <property type="project" value="TreeGrafter"/>
</dbReference>
<evidence type="ECO:0000256" key="7">
    <source>
        <dbReference type="RuleBase" id="RU365066"/>
    </source>
</evidence>
<keyword evidence="7" id="KW-0256">Endoplasmic reticulum</keyword>
<dbReference type="Proteomes" id="UP000290900">
    <property type="component" value="Unassembled WGS sequence"/>
</dbReference>
<keyword evidence="5 7" id="KW-1133">Transmembrane helix</keyword>
<gene>
    <name evidence="8" type="ORF">BRENAR_LOCUS991</name>
</gene>
<protein>
    <recommendedName>
        <fullName evidence="7">Post-GPI attachment to proteins factor 3</fullName>
    </recommendedName>
</protein>
<evidence type="ECO:0000256" key="5">
    <source>
        <dbReference type="ARBA" id="ARBA00022989"/>
    </source>
</evidence>
<evidence type="ECO:0000256" key="1">
    <source>
        <dbReference type="ARBA" id="ARBA00004127"/>
    </source>
</evidence>
<dbReference type="GO" id="GO:0005789">
    <property type="term" value="C:endoplasmic reticulum membrane"/>
    <property type="evidence" value="ECO:0007669"/>
    <property type="project" value="UniProtKB-SubCell"/>
</dbReference>
<dbReference type="GO" id="GO:0006506">
    <property type="term" value="P:GPI anchor biosynthetic process"/>
    <property type="evidence" value="ECO:0007669"/>
    <property type="project" value="UniProtKB-KW"/>
</dbReference>
<evidence type="ECO:0000313" key="9">
    <source>
        <dbReference type="Proteomes" id="UP000290900"/>
    </source>
</evidence>
<feature type="transmembrane region" description="Helical" evidence="7">
    <location>
        <begin position="333"/>
        <end position="352"/>
    </location>
</feature>
<dbReference type="PANTHER" id="PTHR13148:SF0">
    <property type="entry name" value="POST-GPI ATTACHMENT TO PROTEINS FACTOR 3"/>
    <property type="match status" value="1"/>
</dbReference>
<comment type="function">
    <text evidence="7">Involved in the lipid remodeling steps of GPI-anchor maturation.</text>
</comment>
<keyword evidence="4 7" id="KW-0732">Signal</keyword>
<feature type="transmembrane region" description="Helical" evidence="7">
    <location>
        <begin position="301"/>
        <end position="321"/>
    </location>
</feature>
<evidence type="ECO:0000256" key="6">
    <source>
        <dbReference type="ARBA" id="ARBA00023136"/>
    </source>
</evidence>
<name>A0A448YH97_BRENA</name>
<organism evidence="8 9">
    <name type="scientific">Brettanomyces naardenensis</name>
    <name type="common">Yeast</name>
    <dbReference type="NCBI Taxonomy" id="13370"/>
    <lineage>
        <taxon>Eukaryota</taxon>
        <taxon>Fungi</taxon>
        <taxon>Dikarya</taxon>
        <taxon>Ascomycota</taxon>
        <taxon>Saccharomycotina</taxon>
        <taxon>Pichiomycetes</taxon>
        <taxon>Pichiales</taxon>
        <taxon>Pichiaceae</taxon>
        <taxon>Brettanomyces</taxon>
    </lineage>
</organism>
<dbReference type="AlphaFoldDB" id="A0A448YH97"/>
<comment type="similarity">
    <text evidence="7">Belongs to the PGAP3 family.</text>
</comment>
<reference evidence="8 9" key="1">
    <citation type="submission" date="2018-12" db="EMBL/GenBank/DDBJ databases">
        <authorList>
            <person name="Tiukova I."/>
            <person name="Dainat J."/>
        </authorList>
    </citation>
    <scope>NUCLEOTIDE SEQUENCE [LARGE SCALE GENOMIC DNA]</scope>
</reference>
<dbReference type="EMBL" id="CAACVR010000003">
    <property type="protein sequence ID" value="VEU20256.1"/>
    <property type="molecule type" value="Genomic_DNA"/>
</dbReference>
<evidence type="ECO:0000256" key="3">
    <source>
        <dbReference type="ARBA" id="ARBA00022692"/>
    </source>
</evidence>
<dbReference type="FunCoup" id="A0A448YH97">
    <property type="interactions" value="181"/>
</dbReference>
<keyword evidence="2 7" id="KW-0337">GPI-anchor biosynthesis</keyword>
<dbReference type="PANTHER" id="PTHR13148">
    <property type="entry name" value="PER1-RELATED"/>
    <property type="match status" value="1"/>
</dbReference>
<comment type="subcellular location">
    <subcellularLocation>
        <location evidence="1">Endomembrane system</location>
        <topology evidence="1">Multi-pass membrane protein</topology>
    </subcellularLocation>
    <subcellularLocation>
        <location evidence="7">Endoplasmic reticulum membrane</location>
        <topology evidence="7">Multi-pass membrane protein</topology>
    </subcellularLocation>
</comment>
<feature type="transmembrane region" description="Helical" evidence="7">
    <location>
        <begin position="128"/>
        <end position="146"/>
    </location>
</feature>
<feature type="transmembrane region" description="Helical" evidence="7">
    <location>
        <begin position="232"/>
        <end position="251"/>
    </location>
</feature>
<feature type="transmembrane region" description="Helical" evidence="7">
    <location>
        <begin position="201"/>
        <end position="220"/>
    </location>
</feature>
<dbReference type="InParanoid" id="A0A448YH97"/>
<dbReference type="OrthoDB" id="419770at2759"/>
<dbReference type="STRING" id="13370.A0A448YH97"/>
<keyword evidence="9" id="KW-1185">Reference proteome</keyword>
<feature type="signal peptide" evidence="7">
    <location>
        <begin position="1"/>
        <end position="23"/>
    </location>
</feature>
<dbReference type="InterPro" id="IPR007217">
    <property type="entry name" value="Per1-like"/>
</dbReference>
<proteinExistence type="inferred from homology"/>
<feature type="transmembrane region" description="Helical" evidence="7">
    <location>
        <begin position="167"/>
        <end position="189"/>
    </location>
</feature>
<keyword evidence="6 7" id="KW-0472">Membrane</keyword>
<accession>A0A448YH97</accession>
<sequence>MQQRLLYVVFSALLCLQLPTVRASTGDELEEFEDCVKLCDIVTCNGRDKYDDVSDASYTLMVNDQAETNRFVTMPLAWNLRLLGWECYPNCDYQCQRLVTAERSASGKEVVQFHGKWPFLRALGVQELFSTLFSIANFFPHYWGFLSMWNHYENELQIHGNPEAANLYWAYMVVGIVASMAWVFSTLFHLRDTWTREQLDYFFAGMTVISGLYGVGVRYFRLYLTKNNRKRLIFAALIIFMYLGHVTRLLIDWSYTYNMQADVAIGLIQDVLWISHSISTFNKRRVSKDILEDLTNPDVNWTLTPIALVISVSLGMTFELFDFPPMLELLDAHALWHFCTIWPALYWYPYMVRDVEEGVKDKKYE</sequence>
<evidence type="ECO:0000256" key="2">
    <source>
        <dbReference type="ARBA" id="ARBA00022502"/>
    </source>
</evidence>
<feature type="transmembrane region" description="Helical" evidence="7">
    <location>
        <begin position="263"/>
        <end position="281"/>
    </location>
</feature>
<feature type="chain" id="PRO_5018810177" description="Post-GPI attachment to proteins factor 3" evidence="7">
    <location>
        <begin position="24"/>
        <end position="365"/>
    </location>
</feature>
<keyword evidence="3 7" id="KW-0812">Transmembrane</keyword>
<evidence type="ECO:0000313" key="8">
    <source>
        <dbReference type="EMBL" id="VEU20256.1"/>
    </source>
</evidence>
<evidence type="ECO:0000256" key="4">
    <source>
        <dbReference type="ARBA" id="ARBA00022729"/>
    </source>
</evidence>
<dbReference type="Pfam" id="PF04080">
    <property type="entry name" value="Per1"/>
    <property type="match status" value="1"/>
</dbReference>